<dbReference type="AlphaFoldDB" id="A0A286DGM3"/>
<name>A0A286DGM3_9GAMM</name>
<dbReference type="GO" id="GO:0016020">
    <property type="term" value="C:membrane"/>
    <property type="evidence" value="ECO:0007669"/>
    <property type="project" value="InterPro"/>
</dbReference>
<dbReference type="InterPro" id="IPR036318">
    <property type="entry name" value="FAD-bd_PCMH-like_sf"/>
</dbReference>
<evidence type="ECO:0000313" key="5">
    <source>
        <dbReference type="EMBL" id="SOD57736.1"/>
    </source>
</evidence>
<evidence type="ECO:0000313" key="6">
    <source>
        <dbReference type="Proteomes" id="UP000219374"/>
    </source>
</evidence>
<feature type="domain" description="FAD-binding PCMH-type" evidence="4">
    <location>
        <begin position="30"/>
        <end position="199"/>
    </location>
</feature>
<dbReference type="PANTHER" id="PTHR43762:SF1">
    <property type="entry name" value="D-ARABINONO-1,4-LACTONE OXIDASE"/>
    <property type="match status" value="1"/>
</dbReference>
<dbReference type="InterPro" id="IPR016164">
    <property type="entry name" value="FAD-linked_Oxase-like_C"/>
</dbReference>
<reference evidence="5 6" key="1">
    <citation type="submission" date="2017-09" db="EMBL/GenBank/DDBJ databases">
        <authorList>
            <person name="Ehlers B."/>
            <person name="Leendertz F.H."/>
        </authorList>
    </citation>
    <scope>NUCLEOTIDE SEQUENCE [LARGE SCALE GENOMIC DNA]</scope>
    <source>
        <strain evidence="5 6">CGMCC 1.10978</strain>
    </source>
</reference>
<evidence type="ECO:0000256" key="1">
    <source>
        <dbReference type="ARBA" id="ARBA00022630"/>
    </source>
</evidence>
<dbReference type="GO" id="GO:0003885">
    <property type="term" value="F:D-arabinono-1,4-lactone oxidase activity"/>
    <property type="evidence" value="ECO:0007669"/>
    <property type="project" value="InterPro"/>
</dbReference>
<proteinExistence type="predicted"/>
<dbReference type="Gene3D" id="1.10.45.10">
    <property type="entry name" value="Vanillyl-alcohol Oxidase, Chain A, domain 4"/>
    <property type="match status" value="1"/>
</dbReference>
<evidence type="ECO:0000256" key="2">
    <source>
        <dbReference type="ARBA" id="ARBA00022827"/>
    </source>
</evidence>
<gene>
    <name evidence="5" type="ORF">SAMN06296416_11625</name>
</gene>
<dbReference type="GO" id="GO:0071949">
    <property type="term" value="F:FAD binding"/>
    <property type="evidence" value="ECO:0007669"/>
    <property type="project" value="InterPro"/>
</dbReference>
<dbReference type="Gene3D" id="3.30.465.10">
    <property type="match status" value="1"/>
</dbReference>
<evidence type="ECO:0000256" key="3">
    <source>
        <dbReference type="ARBA" id="ARBA00023002"/>
    </source>
</evidence>
<accession>A0A286DGM3</accession>
<dbReference type="PANTHER" id="PTHR43762">
    <property type="entry name" value="L-GULONOLACTONE OXIDASE"/>
    <property type="match status" value="1"/>
</dbReference>
<dbReference type="PROSITE" id="PS51387">
    <property type="entry name" value="FAD_PCMH"/>
    <property type="match status" value="1"/>
</dbReference>
<dbReference type="InterPro" id="IPR007173">
    <property type="entry name" value="ALO_C"/>
</dbReference>
<dbReference type="InterPro" id="IPR010031">
    <property type="entry name" value="FAD_lactone_oxidase-like"/>
</dbReference>
<dbReference type="Proteomes" id="UP000219374">
    <property type="component" value="Unassembled WGS sequence"/>
</dbReference>
<dbReference type="Pfam" id="PF01565">
    <property type="entry name" value="FAD_binding_4"/>
    <property type="match status" value="1"/>
</dbReference>
<protein>
    <submittedName>
        <fullName evidence="5">FAD/FMN-containing dehydrogenase</fullName>
    </submittedName>
</protein>
<dbReference type="EMBL" id="OCND01000016">
    <property type="protein sequence ID" value="SOD57736.1"/>
    <property type="molecule type" value="Genomic_DNA"/>
</dbReference>
<dbReference type="InterPro" id="IPR016171">
    <property type="entry name" value="Vanillyl_alc_oxidase_C-sub2"/>
</dbReference>
<keyword evidence="6" id="KW-1185">Reference proteome</keyword>
<dbReference type="SUPFAM" id="SSF56176">
    <property type="entry name" value="FAD-binding/transporter-associated domain-like"/>
    <property type="match status" value="1"/>
</dbReference>
<dbReference type="InterPro" id="IPR016169">
    <property type="entry name" value="FAD-bd_PCMH_sub2"/>
</dbReference>
<sequence length="474" mass="52669">MQALALAGAAGTFSCNRQADATRIEDISRMEQTAVARVARPTATGEVQRLLGESGGPVSIGGARFSMGGQTALAGSLHLDMRAMNRLVRLDAVQGIVRVQAGMRWRDLQDIIDPHDLSVKVMQSYSNFTVGGSVSVNCHGRYLNAGPIAHTVRALQLVDGGGQVLELGRNKEPDLFAAAIGGYGGLGVITEVELELAPNEAMARHSQRLALTDYPAFFRERIQSDPAVIMHNADLIPPRFDRPLAISWLRTDAALTEGRRLVPRGLDYGLEQNLIWSASELPGGDHLRDRYLTDRLLREKAVVMRNYEASLDTASLEPRTRMFSTYLLQEYFIPIAGFVPFVRRMAAILQRHRVNALNVSVRHSPADTVSLLKWAPGEIFSFVLYYKQRSNQPADRASAVWTRQLIDAALAAGGRYYLPYRLHASPAQFHEAYPEAADFVRLKRRVDPDYRFGNRLWQKYLSWPDPATQRSASA</sequence>
<dbReference type="InterPro" id="IPR016166">
    <property type="entry name" value="FAD-bd_PCMH"/>
</dbReference>
<dbReference type="Pfam" id="PF04030">
    <property type="entry name" value="ALO"/>
    <property type="match status" value="1"/>
</dbReference>
<keyword evidence="1" id="KW-0285">Flavoprotein</keyword>
<keyword evidence="2" id="KW-0274">FAD</keyword>
<dbReference type="InterPro" id="IPR006094">
    <property type="entry name" value="Oxid_FAD_bind_N"/>
</dbReference>
<organism evidence="5 6">
    <name type="scientific">Pseudoxanthomonas wuyuanensis</name>
    <dbReference type="NCBI Taxonomy" id="1073196"/>
    <lineage>
        <taxon>Bacteria</taxon>
        <taxon>Pseudomonadati</taxon>
        <taxon>Pseudomonadota</taxon>
        <taxon>Gammaproteobacteria</taxon>
        <taxon>Lysobacterales</taxon>
        <taxon>Lysobacteraceae</taxon>
        <taxon>Pseudoxanthomonas</taxon>
    </lineage>
</organism>
<dbReference type="SUPFAM" id="SSF55103">
    <property type="entry name" value="FAD-linked oxidases, C-terminal domain"/>
    <property type="match status" value="1"/>
</dbReference>
<keyword evidence="3" id="KW-0560">Oxidoreductase</keyword>
<evidence type="ECO:0000259" key="4">
    <source>
        <dbReference type="PROSITE" id="PS51387"/>
    </source>
</evidence>